<evidence type="ECO:0000256" key="2">
    <source>
        <dbReference type="ARBA" id="ARBA00023043"/>
    </source>
</evidence>
<comment type="caution">
    <text evidence="5">The sequence shown here is derived from an EMBL/GenBank/DDBJ whole genome shotgun (WGS) entry which is preliminary data.</text>
</comment>
<evidence type="ECO:0000256" key="3">
    <source>
        <dbReference type="PROSITE-ProRule" id="PRU00023"/>
    </source>
</evidence>
<accession>A0A0G2F879</accession>
<name>A0A0G2F879_9PEZI</name>
<dbReference type="PROSITE" id="PS50297">
    <property type="entry name" value="ANK_REP_REGION"/>
    <property type="match status" value="1"/>
</dbReference>
<dbReference type="SUPFAM" id="SSF48403">
    <property type="entry name" value="Ankyrin repeat"/>
    <property type="match status" value="1"/>
</dbReference>
<keyword evidence="2 3" id="KW-0040">ANK repeat</keyword>
<feature type="compositionally biased region" description="Basic and acidic residues" evidence="4">
    <location>
        <begin position="292"/>
        <end position="305"/>
    </location>
</feature>
<feature type="region of interest" description="Disordered" evidence="4">
    <location>
        <begin position="261"/>
        <end position="316"/>
    </location>
</feature>
<feature type="compositionally biased region" description="Acidic residues" evidence="4">
    <location>
        <begin position="263"/>
        <end position="272"/>
    </location>
</feature>
<feature type="region of interest" description="Disordered" evidence="4">
    <location>
        <begin position="620"/>
        <end position="656"/>
    </location>
</feature>
<reference evidence="5 6" key="2">
    <citation type="submission" date="2015-05" db="EMBL/GenBank/DDBJ databases">
        <authorList>
            <person name="Morales-Cruz A."/>
            <person name="Amrine K.C."/>
            <person name="Cantu D."/>
        </authorList>
    </citation>
    <scope>NUCLEOTIDE SEQUENCE [LARGE SCALE GENOMIC DNA]</scope>
    <source>
        <strain evidence="5">DA912</strain>
    </source>
</reference>
<sequence>MTHAHHQRPKVQKGTWTDKLLTLGWDQPSTKHDMDDYLDDKAQHTYTVLESERSREARPPGPALGLCRLPHELILQILEHVAASIVASSSSSSPSSPSQPPTTPATLSALARTCQRLNSIVPPVLYRCAVALDLLQTTYIAARFHTTPQCHRRHWPLLFPSPQARHNHGVGDPAGHDRQLQAGSSNNLQHEVGSSSGPGSGTAAALEASGGDTALSSASSSCYTTALHVASQHGHLATVGLLLDILGSHQTWPAIVSSRSAISDDDDDDDNNDNNNNNNNNKHHHNKHNKHQQGDKEGERNERGGHPNHPCLPPCSSPTDATSLAPLLVGTASTAAGLPLADALDATAPLACLCPSRHLHFLLSTWLSGLAPAAGRLSVPRPYDWPLATPLMLAVAHGHGGVARLLVASGASWCVPPVPGDLCGVTPLHMAVANGMVDLVEWLASFCSSSAGPGLGTDDDDDDDDNNSTGATCAAGCGRGGGARRQEGCCRPGDGHGDGAAAMSRAPWHPNAVFTDWPDQDGRSAFHYVSLCNRPSALASALASASTAKEDEVEDDYSSSSSCSSANAPSRPPLALSEVRRLIQALLALGADPGGGCGAASARVDANLRLQHLGRRAIGHLANGSASPSPTSSNTTTRLGEISEDQRQHQHQLARGTRRVALLERDLGEAQGHLRDMADDGAGDEELCPAWLALAHGDAELATELQALSSQTRGPDIEETYS</sequence>
<dbReference type="Gene3D" id="1.25.40.20">
    <property type="entry name" value="Ankyrin repeat-containing domain"/>
    <property type="match status" value="1"/>
</dbReference>
<protein>
    <submittedName>
        <fullName evidence="5">Putative ankyrin unc44</fullName>
    </submittedName>
</protein>
<dbReference type="STRING" id="1214573.A0A0G2F879"/>
<dbReference type="Pfam" id="PF12796">
    <property type="entry name" value="Ank_2"/>
    <property type="match status" value="1"/>
</dbReference>
<keyword evidence="6" id="KW-1185">Reference proteome</keyword>
<feature type="compositionally biased region" description="Basic residues" evidence="4">
    <location>
        <begin position="281"/>
        <end position="291"/>
    </location>
</feature>
<proteinExistence type="predicted"/>
<dbReference type="Proteomes" id="UP000034680">
    <property type="component" value="Unassembled WGS sequence"/>
</dbReference>
<keyword evidence="1" id="KW-0677">Repeat</keyword>
<reference evidence="5 6" key="1">
    <citation type="submission" date="2015-05" db="EMBL/GenBank/DDBJ databases">
        <title>Distinctive expansion of gene families associated with plant cell wall degradation and secondary metabolism in the genomes of grapevine trunk pathogens.</title>
        <authorList>
            <person name="Lawrence D.P."/>
            <person name="Travadon R."/>
            <person name="Rolshausen P.E."/>
            <person name="Baumgartner K."/>
        </authorList>
    </citation>
    <scope>NUCLEOTIDE SEQUENCE [LARGE SCALE GENOMIC DNA]</scope>
    <source>
        <strain evidence="5">DA912</strain>
    </source>
</reference>
<feature type="compositionally biased region" description="Low complexity" evidence="4">
    <location>
        <begin position="622"/>
        <end position="637"/>
    </location>
</feature>
<dbReference type="GO" id="GO:0005737">
    <property type="term" value="C:cytoplasm"/>
    <property type="evidence" value="ECO:0007669"/>
    <property type="project" value="TreeGrafter"/>
</dbReference>
<dbReference type="SMART" id="SM00248">
    <property type="entry name" value="ANK"/>
    <property type="match status" value="4"/>
</dbReference>
<organism evidence="5 6">
    <name type="scientific">Diaporthe ampelina</name>
    <dbReference type="NCBI Taxonomy" id="1214573"/>
    <lineage>
        <taxon>Eukaryota</taxon>
        <taxon>Fungi</taxon>
        <taxon>Dikarya</taxon>
        <taxon>Ascomycota</taxon>
        <taxon>Pezizomycotina</taxon>
        <taxon>Sordariomycetes</taxon>
        <taxon>Sordariomycetidae</taxon>
        <taxon>Diaporthales</taxon>
        <taxon>Diaporthaceae</taxon>
        <taxon>Diaporthe</taxon>
    </lineage>
</organism>
<feature type="region of interest" description="Disordered" evidence="4">
    <location>
        <begin position="161"/>
        <end position="208"/>
    </location>
</feature>
<evidence type="ECO:0000313" key="5">
    <source>
        <dbReference type="EMBL" id="KKY30416.1"/>
    </source>
</evidence>
<evidence type="ECO:0000313" key="6">
    <source>
        <dbReference type="Proteomes" id="UP000034680"/>
    </source>
</evidence>
<dbReference type="AlphaFoldDB" id="A0A0G2F879"/>
<dbReference type="PANTHER" id="PTHR24198:SF165">
    <property type="entry name" value="ANKYRIN REPEAT-CONTAINING PROTEIN-RELATED"/>
    <property type="match status" value="1"/>
</dbReference>
<dbReference type="InterPro" id="IPR036770">
    <property type="entry name" value="Ankyrin_rpt-contain_sf"/>
</dbReference>
<evidence type="ECO:0000256" key="4">
    <source>
        <dbReference type="SAM" id="MobiDB-lite"/>
    </source>
</evidence>
<gene>
    <name evidence="5" type="ORF">UCDDA912_g09649</name>
</gene>
<dbReference type="EMBL" id="LCUC01000488">
    <property type="protein sequence ID" value="KKY30416.1"/>
    <property type="molecule type" value="Genomic_DNA"/>
</dbReference>
<feature type="region of interest" description="Disordered" evidence="4">
    <location>
        <begin position="551"/>
        <end position="572"/>
    </location>
</feature>
<dbReference type="PANTHER" id="PTHR24198">
    <property type="entry name" value="ANKYRIN REPEAT AND PROTEIN KINASE DOMAIN-CONTAINING PROTEIN"/>
    <property type="match status" value="1"/>
</dbReference>
<feature type="repeat" description="ANK" evidence="3">
    <location>
        <begin position="423"/>
        <end position="443"/>
    </location>
</feature>
<dbReference type="OrthoDB" id="4465666at2759"/>
<dbReference type="InterPro" id="IPR002110">
    <property type="entry name" value="Ankyrin_rpt"/>
</dbReference>
<evidence type="ECO:0000256" key="1">
    <source>
        <dbReference type="ARBA" id="ARBA00022737"/>
    </source>
</evidence>
<dbReference type="PROSITE" id="PS50088">
    <property type="entry name" value="ANK_REPEAT"/>
    <property type="match status" value="1"/>
</dbReference>